<dbReference type="EMBL" id="CP019655">
    <property type="protein sequence ID" value="AVF28684.1"/>
    <property type="molecule type" value="Genomic_DNA"/>
</dbReference>
<dbReference type="RefSeq" id="WP_077996331.1">
    <property type="nucleotide sequence ID" value="NZ_CP019655.1"/>
</dbReference>
<dbReference type="Proteomes" id="UP000239833">
    <property type="component" value="Chromosome"/>
</dbReference>
<feature type="transmembrane region" description="Helical" evidence="1">
    <location>
        <begin position="6"/>
        <end position="25"/>
    </location>
</feature>
<reference evidence="3" key="1">
    <citation type="submission" date="2017-02" db="EMBL/GenBank/DDBJ databases">
        <title>Delineation of Paenibacillus larvae strains originating from foulbrood outbreaks.</title>
        <authorList>
            <person name="Beims H."/>
            <person name="Bunk B."/>
            <person name="Sproeer C."/>
            <person name="Mohr K.I."/>
            <person name="Pradella S."/>
            <person name="Guenther G."/>
            <person name="Rohde M."/>
            <person name="von der Ohe W."/>
            <person name="Steinert M."/>
        </authorList>
    </citation>
    <scope>NUCLEOTIDE SEQUENCE [LARGE SCALE GENOMIC DNA]</scope>
    <source>
        <strain evidence="3">Eric_III</strain>
    </source>
</reference>
<feature type="transmembrane region" description="Helical" evidence="1">
    <location>
        <begin position="151"/>
        <end position="175"/>
    </location>
</feature>
<accession>A0A2L1U6X2</accession>
<feature type="transmembrane region" description="Helical" evidence="1">
    <location>
        <begin position="413"/>
        <end position="434"/>
    </location>
</feature>
<evidence type="ECO:0000313" key="3">
    <source>
        <dbReference type="Proteomes" id="UP000239833"/>
    </source>
</evidence>
<feature type="transmembrane region" description="Helical" evidence="1">
    <location>
        <begin position="254"/>
        <end position="274"/>
    </location>
</feature>
<sequence length="506" mass="58852">MSNLMCQLYTIFFYTWKIILNKVFLRLQQTAFIGKKIASKSAASLTHWIIAGLSLTYILWMALSILFQIFFHYTSFSPDNTELLLAFGFILSAFFITGFPIHQDFALYIYESNQPIPVKKRLLLLNTFLGVTVSWSFILLLSLPFLLCQFYWYGFSGISVLLTLLLTLLVIGFVADFLKFIGLYRKIYSRGQSNRFITYTGHLIFLISIPYLSRFFKTMIDQFILKLNPEDRINNIQQLLSYIPFRLTEVSFSYVYLIVAAGIILSIIISTKWVSKSFFKERILHIPNRRLFFPSHPYGALITHFVRKNGWMNNEIIAAVFMTFFIKQYTDQLDASSLFTIVVPVSILLSACVFFNKADYIFMLKQNQWTRAQISCSYALYIFIQYIFVQISLGVLGTYSLSLTGFWSWTESILLGFVFISCTMSCYISTLYTFDGMIEPKFFYTISTYLINGFLLLCTTPIYVLEKIMNPVFLLFLTKLAVPYIVIFVYYRVIRIIRGPIHYGVD</sequence>
<feature type="transmembrane region" description="Helical" evidence="1">
    <location>
        <begin position="122"/>
        <end position="145"/>
    </location>
</feature>
<protein>
    <submittedName>
        <fullName evidence="2">Uncharacterized protein</fullName>
    </submittedName>
</protein>
<proteinExistence type="predicted"/>
<keyword evidence="1" id="KW-1133">Transmembrane helix</keyword>
<organism evidence="2 3">
    <name type="scientific">Paenibacillus larvae subsp. larvae</name>
    <dbReference type="NCBI Taxonomy" id="147375"/>
    <lineage>
        <taxon>Bacteria</taxon>
        <taxon>Bacillati</taxon>
        <taxon>Bacillota</taxon>
        <taxon>Bacilli</taxon>
        <taxon>Bacillales</taxon>
        <taxon>Paenibacillaceae</taxon>
        <taxon>Paenibacillus</taxon>
    </lineage>
</organism>
<dbReference type="STRING" id="147375.BXP28_17505"/>
<feature type="transmembrane region" description="Helical" evidence="1">
    <location>
        <begin position="446"/>
        <end position="465"/>
    </location>
</feature>
<keyword evidence="1" id="KW-0472">Membrane</keyword>
<evidence type="ECO:0000256" key="1">
    <source>
        <dbReference type="SAM" id="Phobius"/>
    </source>
</evidence>
<dbReference type="GeneID" id="64220961"/>
<feature type="transmembrane region" description="Helical" evidence="1">
    <location>
        <begin position="311"/>
        <end position="329"/>
    </location>
</feature>
<feature type="transmembrane region" description="Helical" evidence="1">
    <location>
        <begin position="471"/>
        <end position="491"/>
    </location>
</feature>
<feature type="transmembrane region" description="Helical" evidence="1">
    <location>
        <begin position="45"/>
        <end position="71"/>
    </location>
</feature>
<name>A0A2L1U6X2_9BACL</name>
<evidence type="ECO:0000313" key="2">
    <source>
        <dbReference type="EMBL" id="AVF28684.1"/>
    </source>
</evidence>
<feature type="transmembrane region" description="Helical" evidence="1">
    <location>
        <begin position="376"/>
        <end position="401"/>
    </location>
</feature>
<keyword evidence="1" id="KW-0812">Transmembrane</keyword>
<feature type="transmembrane region" description="Helical" evidence="1">
    <location>
        <begin position="196"/>
        <end position="213"/>
    </location>
</feature>
<feature type="transmembrane region" description="Helical" evidence="1">
    <location>
        <begin position="335"/>
        <end position="355"/>
    </location>
</feature>
<gene>
    <name evidence="2" type="ORF">ERICIII_04675</name>
</gene>
<dbReference type="AlphaFoldDB" id="A0A2L1U6X2"/>
<feature type="transmembrane region" description="Helical" evidence="1">
    <location>
        <begin position="83"/>
        <end position="101"/>
    </location>
</feature>